<name>X0TM33_9ZZZZ</name>
<protein>
    <submittedName>
        <fullName evidence="2">Uncharacterized protein</fullName>
    </submittedName>
</protein>
<evidence type="ECO:0000256" key="1">
    <source>
        <dbReference type="SAM" id="MobiDB-lite"/>
    </source>
</evidence>
<dbReference type="EMBL" id="BARS01018448">
    <property type="protein sequence ID" value="GAF94608.1"/>
    <property type="molecule type" value="Genomic_DNA"/>
</dbReference>
<feature type="region of interest" description="Disordered" evidence="1">
    <location>
        <begin position="1"/>
        <end position="31"/>
    </location>
</feature>
<dbReference type="AlphaFoldDB" id="X0TM33"/>
<organism evidence="2">
    <name type="scientific">marine sediment metagenome</name>
    <dbReference type="NCBI Taxonomy" id="412755"/>
    <lineage>
        <taxon>unclassified sequences</taxon>
        <taxon>metagenomes</taxon>
        <taxon>ecological metagenomes</taxon>
    </lineage>
</organism>
<reference evidence="2" key="1">
    <citation type="journal article" date="2014" name="Front. Microbiol.">
        <title>High frequency of phylogenetically diverse reductive dehalogenase-homologous genes in deep subseafloor sedimentary metagenomes.</title>
        <authorList>
            <person name="Kawai M."/>
            <person name="Futagami T."/>
            <person name="Toyoda A."/>
            <person name="Takaki Y."/>
            <person name="Nishi S."/>
            <person name="Hori S."/>
            <person name="Arai W."/>
            <person name="Tsubouchi T."/>
            <person name="Morono Y."/>
            <person name="Uchiyama I."/>
            <person name="Ito T."/>
            <person name="Fujiyama A."/>
            <person name="Inagaki F."/>
            <person name="Takami H."/>
        </authorList>
    </citation>
    <scope>NUCLEOTIDE SEQUENCE</scope>
    <source>
        <strain evidence="2">Expedition CK06-06</strain>
    </source>
</reference>
<evidence type="ECO:0000313" key="2">
    <source>
        <dbReference type="EMBL" id="GAF94608.1"/>
    </source>
</evidence>
<accession>X0TM33</accession>
<gene>
    <name evidence="2" type="ORF">S01H1_30019</name>
</gene>
<proteinExistence type="predicted"/>
<feature type="compositionally biased region" description="Polar residues" evidence="1">
    <location>
        <begin position="16"/>
        <end position="31"/>
    </location>
</feature>
<sequence length="31" mass="3367">MNNTPDTANLDVIIPQNPSSRFNIGGTYNSD</sequence>
<comment type="caution">
    <text evidence="2">The sequence shown here is derived from an EMBL/GenBank/DDBJ whole genome shotgun (WGS) entry which is preliminary data.</text>
</comment>
<feature type="non-terminal residue" evidence="2">
    <location>
        <position position="31"/>
    </location>
</feature>